<reference evidence="2" key="1">
    <citation type="submission" date="2007-11" db="EMBL/GenBank/DDBJ databases">
        <title>Complete genome sequence of Clostridium phytofermentans ISDg.</title>
        <authorList>
            <person name="Leschine S.B."/>
            <person name="Warnick T.A."/>
            <person name="Blanchard J.L."/>
            <person name="Schnell D.J."/>
            <person name="Petit E.L."/>
            <person name="LaTouf W.G."/>
            <person name="Copeland A."/>
            <person name="Lucas S."/>
            <person name="Lapidus A."/>
            <person name="Barry K."/>
            <person name="Glavina del Rio T."/>
            <person name="Dalin E."/>
            <person name="Tice H."/>
            <person name="Pitluck S."/>
            <person name="Kiss H."/>
            <person name="Brettin T."/>
            <person name="Bruce D."/>
            <person name="Detter J.C."/>
            <person name="Han C."/>
            <person name="Kuske C."/>
            <person name="Schmutz J."/>
            <person name="Larimer F."/>
            <person name="Land M."/>
            <person name="Hauser L."/>
            <person name="Kyrpides N."/>
            <person name="Kim E.A."/>
            <person name="Richardson P."/>
        </authorList>
    </citation>
    <scope>NUCLEOTIDE SEQUENCE [LARGE SCALE GENOMIC DNA]</scope>
    <source>
        <strain evidence="2">ATCC 700394 / DSM 18823 / ISDg</strain>
    </source>
</reference>
<protein>
    <recommendedName>
        <fullName evidence="3">Competence protein ComFB</fullName>
    </recommendedName>
</protein>
<dbReference type="KEGG" id="cpy:Cphy_1341"/>
<dbReference type="Proteomes" id="UP000000370">
    <property type="component" value="Chromosome"/>
</dbReference>
<gene>
    <name evidence="1" type="ordered locus">Cphy_1341</name>
</gene>
<keyword evidence="2" id="KW-1185">Reference proteome</keyword>
<dbReference type="RefSeq" id="WP_012199372.1">
    <property type="nucleotide sequence ID" value="NC_010001.1"/>
</dbReference>
<evidence type="ECO:0008006" key="3">
    <source>
        <dbReference type="Google" id="ProtNLM"/>
    </source>
</evidence>
<dbReference type="Pfam" id="PF10719">
    <property type="entry name" value="ComFB"/>
    <property type="match status" value="1"/>
</dbReference>
<dbReference type="InterPro" id="IPR019657">
    <property type="entry name" value="ComFB"/>
</dbReference>
<evidence type="ECO:0000313" key="2">
    <source>
        <dbReference type="Proteomes" id="UP000000370"/>
    </source>
</evidence>
<evidence type="ECO:0000313" key="1">
    <source>
        <dbReference type="EMBL" id="ABX41718.1"/>
    </source>
</evidence>
<name>A9KP56_LACP7</name>
<accession>A9KP56</accession>
<dbReference type="EMBL" id="CP000885">
    <property type="protein sequence ID" value="ABX41718.1"/>
    <property type="molecule type" value="Genomic_DNA"/>
</dbReference>
<proteinExistence type="predicted"/>
<dbReference type="eggNOG" id="ENOG5032Z17">
    <property type="taxonomic scope" value="Bacteria"/>
</dbReference>
<dbReference type="OrthoDB" id="5616024at2"/>
<dbReference type="STRING" id="357809.Cphy_1341"/>
<organism evidence="1 2">
    <name type="scientific">Lachnoclostridium phytofermentans (strain ATCC 700394 / DSM 18823 / ISDg)</name>
    <name type="common">Clostridium phytofermentans</name>
    <dbReference type="NCBI Taxonomy" id="357809"/>
    <lineage>
        <taxon>Bacteria</taxon>
        <taxon>Bacillati</taxon>
        <taxon>Bacillota</taxon>
        <taxon>Clostridia</taxon>
        <taxon>Lachnospirales</taxon>
        <taxon>Lachnospiraceae</taxon>
    </lineage>
</organism>
<dbReference type="HOGENOM" id="CLU_170941_0_0_9"/>
<sequence length="93" mass="10620">MNKILHNLMEDLVIKQIDHIVDSFNCCKCEQCRLDIASYALNRLPAKYVVTTQGELITRLDSLDLQFETNVTTAITQGIILVGNNPRHEEFDN</sequence>
<dbReference type="AlphaFoldDB" id="A9KP56"/>